<evidence type="ECO:0000313" key="3">
    <source>
        <dbReference type="EMBL" id="CAH0372546.1"/>
    </source>
</evidence>
<proteinExistence type="predicted"/>
<gene>
    <name evidence="3" type="ORF">PECAL_3P25520</name>
</gene>
<keyword evidence="1" id="KW-0175">Coiled coil</keyword>
<name>A0A8J2SKG4_9STRA</name>
<feature type="compositionally biased region" description="Basic and acidic residues" evidence="2">
    <location>
        <begin position="112"/>
        <end position="136"/>
    </location>
</feature>
<feature type="coiled-coil region" evidence="1">
    <location>
        <begin position="8"/>
        <end position="68"/>
    </location>
</feature>
<evidence type="ECO:0000256" key="1">
    <source>
        <dbReference type="SAM" id="Coils"/>
    </source>
</evidence>
<keyword evidence="4" id="KW-1185">Reference proteome</keyword>
<feature type="compositionally biased region" description="Low complexity" evidence="2">
    <location>
        <begin position="255"/>
        <end position="266"/>
    </location>
</feature>
<evidence type="ECO:0000313" key="4">
    <source>
        <dbReference type="Proteomes" id="UP000789595"/>
    </source>
</evidence>
<accession>A0A8J2SKG4</accession>
<dbReference type="OrthoDB" id="299625at2759"/>
<feature type="region of interest" description="Disordered" evidence="2">
    <location>
        <begin position="109"/>
        <end position="181"/>
    </location>
</feature>
<reference evidence="3" key="1">
    <citation type="submission" date="2021-11" db="EMBL/GenBank/DDBJ databases">
        <authorList>
            <consortium name="Genoscope - CEA"/>
            <person name="William W."/>
        </authorList>
    </citation>
    <scope>NUCLEOTIDE SEQUENCE</scope>
</reference>
<comment type="caution">
    <text evidence="3">The sequence shown here is derived from an EMBL/GenBank/DDBJ whole genome shotgun (WGS) entry which is preliminary data.</text>
</comment>
<organism evidence="3 4">
    <name type="scientific">Pelagomonas calceolata</name>
    <dbReference type="NCBI Taxonomy" id="35677"/>
    <lineage>
        <taxon>Eukaryota</taxon>
        <taxon>Sar</taxon>
        <taxon>Stramenopiles</taxon>
        <taxon>Ochrophyta</taxon>
        <taxon>Pelagophyceae</taxon>
        <taxon>Pelagomonadales</taxon>
        <taxon>Pelagomonadaceae</taxon>
        <taxon>Pelagomonas</taxon>
    </lineage>
</organism>
<feature type="region of interest" description="Disordered" evidence="2">
    <location>
        <begin position="255"/>
        <end position="279"/>
    </location>
</feature>
<dbReference type="AlphaFoldDB" id="A0A8J2SKG4"/>
<evidence type="ECO:0000256" key="2">
    <source>
        <dbReference type="SAM" id="MobiDB-lite"/>
    </source>
</evidence>
<dbReference type="EMBL" id="CAKKNE010000003">
    <property type="protein sequence ID" value="CAH0372546.1"/>
    <property type="molecule type" value="Genomic_DNA"/>
</dbReference>
<dbReference type="Proteomes" id="UP000789595">
    <property type="component" value="Unassembled WGS sequence"/>
</dbReference>
<sequence length="299" mass="32228">MMAADLPMQDVRAQYAELKATLSTFQASVGDCLERAEAEFLQAYRAHMVEVHRELQQLRAQLGSAEASLRDDDGVRELEASGAWYRGEAAQQAAHVAALRKDRTYARRKRRALDADRRHLRRQLEAGKREQKRLEARAAAATTRTPSPQADAERAVRPPPRRCVPGDFGKAATQHDTTTPTGRLRADVERLRGDVEAHTAAAARLRGILVAERVRGADFRDLYASCAAAAARGGTSGGRGSEALGRLGDLVFPPAAAAPSDASARAPRPRATPPAAADDARLALDDDVLAFLGTAVRPT</sequence>
<protein>
    <submittedName>
        <fullName evidence="3">Uncharacterized protein</fullName>
    </submittedName>
</protein>